<name>A0A645HC08_9ZZZZ</name>
<gene>
    <name evidence="1" type="ORF">SDC9_181113</name>
</gene>
<accession>A0A645HC08</accession>
<protein>
    <submittedName>
        <fullName evidence="1">Uncharacterized protein</fullName>
    </submittedName>
</protein>
<comment type="caution">
    <text evidence="1">The sequence shown here is derived from an EMBL/GenBank/DDBJ whole genome shotgun (WGS) entry which is preliminary data.</text>
</comment>
<proteinExistence type="predicted"/>
<evidence type="ECO:0000313" key="1">
    <source>
        <dbReference type="EMBL" id="MPN33624.1"/>
    </source>
</evidence>
<reference evidence="1" key="1">
    <citation type="submission" date="2019-08" db="EMBL/GenBank/DDBJ databases">
        <authorList>
            <person name="Kucharzyk K."/>
            <person name="Murdoch R.W."/>
            <person name="Higgins S."/>
            <person name="Loffler F."/>
        </authorList>
    </citation>
    <scope>NUCLEOTIDE SEQUENCE</scope>
</reference>
<dbReference type="EMBL" id="VSSQ01086208">
    <property type="protein sequence ID" value="MPN33624.1"/>
    <property type="molecule type" value="Genomic_DNA"/>
</dbReference>
<organism evidence="1">
    <name type="scientific">bioreactor metagenome</name>
    <dbReference type="NCBI Taxonomy" id="1076179"/>
    <lineage>
        <taxon>unclassified sequences</taxon>
        <taxon>metagenomes</taxon>
        <taxon>ecological metagenomes</taxon>
    </lineage>
</organism>
<dbReference type="AlphaFoldDB" id="A0A645HC08"/>
<sequence length="67" mass="7370">MHILKGVQGGTWILKHDLHLFLDRDGSLFIGKLRNIFSLEIDAALRGFIHAHSGVGNRALARSGLAH</sequence>